<feature type="active site" evidence="12">
    <location>
        <position position="404"/>
    </location>
</feature>
<dbReference type="InterPro" id="IPR001736">
    <property type="entry name" value="PLipase_D/transphosphatidylase"/>
</dbReference>
<evidence type="ECO:0000256" key="13">
    <source>
        <dbReference type="NCBIfam" id="TIGR04265"/>
    </source>
</evidence>
<evidence type="ECO:0000256" key="6">
    <source>
        <dbReference type="ARBA" id="ARBA00022737"/>
    </source>
</evidence>
<dbReference type="Proteomes" id="UP000187506">
    <property type="component" value="Chromosome"/>
</dbReference>
<keyword evidence="6" id="KW-0677">Repeat</keyword>
<keyword evidence="3 12" id="KW-0444">Lipid biosynthesis</keyword>
<feature type="active site" evidence="12">
    <location>
        <position position="226"/>
    </location>
</feature>
<evidence type="ECO:0000259" key="15">
    <source>
        <dbReference type="PROSITE" id="PS50035"/>
    </source>
</evidence>
<evidence type="ECO:0000256" key="5">
    <source>
        <dbReference type="ARBA" id="ARBA00022692"/>
    </source>
</evidence>
<feature type="active site" evidence="12">
    <location>
        <position position="228"/>
    </location>
</feature>
<name>A0AAC9PW81_9FLAO</name>
<dbReference type="PROSITE" id="PS50035">
    <property type="entry name" value="PLD"/>
    <property type="match status" value="2"/>
</dbReference>
<evidence type="ECO:0000256" key="10">
    <source>
        <dbReference type="ARBA" id="ARBA00023209"/>
    </source>
</evidence>
<dbReference type="GO" id="GO:0032049">
    <property type="term" value="P:cardiolipin biosynthetic process"/>
    <property type="evidence" value="ECO:0007669"/>
    <property type="project" value="UniProtKB-UniRule"/>
</dbReference>
<reference evidence="16 17" key="1">
    <citation type="submission" date="2017-01" db="EMBL/GenBank/DDBJ databases">
        <title>Complete genome of Lacinutrix venerupis DOK2-8 isolated from seawater in Dokdo.</title>
        <authorList>
            <person name="Chi W.-J."/>
            <person name="Kim J.H."/>
        </authorList>
    </citation>
    <scope>NUCLEOTIDE SEQUENCE [LARGE SCALE GENOMIC DNA]</scope>
    <source>
        <strain evidence="16 17">DOK2-8</strain>
    </source>
</reference>
<dbReference type="SMART" id="SM00155">
    <property type="entry name" value="PLDc"/>
    <property type="match status" value="2"/>
</dbReference>
<keyword evidence="7 12" id="KW-1133">Transmembrane helix</keyword>
<comment type="subcellular location">
    <subcellularLocation>
        <location evidence="1 12">Cell membrane</location>
        <topology evidence="1 12">Multi-pass membrane protein</topology>
    </subcellularLocation>
</comment>
<feature type="domain" description="PLD phosphodiesterase" evidence="15">
    <location>
        <begin position="221"/>
        <end position="248"/>
    </location>
</feature>
<dbReference type="Gene3D" id="3.30.870.10">
    <property type="entry name" value="Endonuclease Chain A"/>
    <property type="match status" value="2"/>
</dbReference>
<feature type="domain" description="PLD phosphodiesterase" evidence="15">
    <location>
        <begin position="399"/>
        <end position="426"/>
    </location>
</feature>
<gene>
    <name evidence="16" type="ORF">BWR22_05740</name>
</gene>
<feature type="transmembrane region" description="Helical" evidence="12">
    <location>
        <begin position="39"/>
        <end position="59"/>
    </location>
</feature>
<feature type="active site" evidence="12">
    <location>
        <position position="411"/>
    </location>
</feature>
<comment type="catalytic activity">
    <reaction evidence="12">
        <text>2 a 1,2-diacyl-sn-glycero-3-phospho-(1'-sn-glycerol) = a cardiolipin + glycerol</text>
        <dbReference type="Rhea" id="RHEA:31451"/>
        <dbReference type="ChEBI" id="CHEBI:17754"/>
        <dbReference type="ChEBI" id="CHEBI:62237"/>
        <dbReference type="ChEBI" id="CHEBI:64716"/>
    </reaction>
</comment>
<dbReference type="PANTHER" id="PTHR21248:SF22">
    <property type="entry name" value="PHOSPHOLIPASE D"/>
    <property type="match status" value="1"/>
</dbReference>
<comment type="similarity">
    <text evidence="12">Belongs to the phospholipase D family. Cardiolipin synthase subfamily.</text>
</comment>
<dbReference type="CDD" id="cd09110">
    <property type="entry name" value="PLDc_CLS_1"/>
    <property type="match status" value="1"/>
</dbReference>
<dbReference type="GO" id="GO:0008808">
    <property type="term" value="F:cardiolipin synthase activity"/>
    <property type="evidence" value="ECO:0007669"/>
    <property type="project" value="UniProtKB-UniRule"/>
</dbReference>
<organism evidence="16 17">
    <name type="scientific">Lacinutrix venerupis</name>
    <dbReference type="NCBI Taxonomy" id="1486034"/>
    <lineage>
        <taxon>Bacteria</taxon>
        <taxon>Pseudomonadati</taxon>
        <taxon>Bacteroidota</taxon>
        <taxon>Flavobacteriia</taxon>
        <taxon>Flavobacteriales</taxon>
        <taxon>Flavobacteriaceae</taxon>
        <taxon>Lacinutrix</taxon>
    </lineage>
</organism>
<dbReference type="SUPFAM" id="SSF56024">
    <property type="entry name" value="Phospholipase D/nuclease"/>
    <property type="match status" value="2"/>
</dbReference>
<keyword evidence="10 12" id="KW-0594">Phospholipid biosynthesis</keyword>
<dbReference type="InterPro" id="IPR022924">
    <property type="entry name" value="Cardiolipin_synthase"/>
</dbReference>
<evidence type="ECO:0000256" key="2">
    <source>
        <dbReference type="ARBA" id="ARBA00022475"/>
    </source>
</evidence>
<feature type="active site" evidence="12">
    <location>
        <position position="233"/>
    </location>
</feature>
<dbReference type="Pfam" id="PF13091">
    <property type="entry name" value="PLDc_2"/>
    <property type="match status" value="2"/>
</dbReference>
<feature type="coiled-coil region" evidence="14">
    <location>
        <begin position="77"/>
        <end position="114"/>
    </location>
</feature>
<keyword evidence="2 12" id="KW-1003">Cell membrane</keyword>
<dbReference type="PANTHER" id="PTHR21248">
    <property type="entry name" value="CARDIOLIPIN SYNTHASE"/>
    <property type="match status" value="1"/>
</dbReference>
<dbReference type="NCBIfam" id="TIGR04265">
    <property type="entry name" value="bac_cardiolipin"/>
    <property type="match status" value="1"/>
</dbReference>
<dbReference type="FunFam" id="3.30.870.10:FF:000014">
    <property type="entry name" value="Cardiolipin synthase"/>
    <property type="match status" value="1"/>
</dbReference>
<evidence type="ECO:0000256" key="14">
    <source>
        <dbReference type="SAM" id="Coils"/>
    </source>
</evidence>
<accession>A0AAC9PW81</accession>
<dbReference type="InterPro" id="IPR025202">
    <property type="entry name" value="PLD-like_dom"/>
</dbReference>
<evidence type="ECO:0000313" key="16">
    <source>
        <dbReference type="EMBL" id="APX99830.1"/>
    </source>
</evidence>
<keyword evidence="5 12" id="KW-0812">Transmembrane</keyword>
<feature type="transmembrane region" description="Helical" evidence="12">
    <location>
        <begin position="9"/>
        <end position="33"/>
    </location>
</feature>
<evidence type="ECO:0000256" key="7">
    <source>
        <dbReference type="ARBA" id="ARBA00022989"/>
    </source>
</evidence>
<dbReference type="EMBL" id="CP019352">
    <property type="protein sequence ID" value="APX99830.1"/>
    <property type="molecule type" value="Genomic_DNA"/>
</dbReference>
<evidence type="ECO:0000256" key="1">
    <source>
        <dbReference type="ARBA" id="ARBA00004651"/>
    </source>
</evidence>
<proteinExistence type="inferred from homology"/>
<keyword evidence="14" id="KW-0175">Coiled coil</keyword>
<dbReference type="InterPro" id="IPR027379">
    <property type="entry name" value="CLS_N"/>
</dbReference>
<comment type="function">
    <text evidence="12">Catalyzes the reversible phosphatidyl group transfer from one phosphatidylglycerol molecule to another to form cardiolipin (CL) (diphosphatidylglycerol) and glycerol.</text>
</comment>
<dbReference type="HAMAP" id="MF_01916">
    <property type="entry name" value="Cardiolipin_synth_Cls"/>
    <property type="match status" value="1"/>
</dbReference>
<evidence type="ECO:0000256" key="8">
    <source>
        <dbReference type="ARBA" id="ARBA00023098"/>
    </source>
</evidence>
<dbReference type="Pfam" id="PF13396">
    <property type="entry name" value="PLDc_N"/>
    <property type="match status" value="1"/>
</dbReference>
<evidence type="ECO:0000256" key="9">
    <source>
        <dbReference type="ARBA" id="ARBA00023136"/>
    </source>
</evidence>
<keyword evidence="9 12" id="KW-0472">Membrane</keyword>
<dbReference type="RefSeq" id="WP_076732466.1">
    <property type="nucleotide sequence ID" value="NZ_CP019352.1"/>
</dbReference>
<evidence type="ECO:0000256" key="11">
    <source>
        <dbReference type="ARBA" id="ARBA00023264"/>
    </source>
</evidence>
<evidence type="ECO:0000313" key="17">
    <source>
        <dbReference type="Proteomes" id="UP000187506"/>
    </source>
</evidence>
<evidence type="ECO:0000256" key="4">
    <source>
        <dbReference type="ARBA" id="ARBA00022679"/>
    </source>
</evidence>
<protein>
    <recommendedName>
        <fullName evidence="12 13">Cardiolipin synthase</fullName>
        <shortName evidence="12">CL synthase</shortName>
        <ecNumber evidence="12 13">2.7.8.-</ecNumber>
    </recommendedName>
</protein>
<dbReference type="KEGG" id="lvn:BWR22_05740"/>
<evidence type="ECO:0000256" key="12">
    <source>
        <dbReference type="HAMAP-Rule" id="MF_01916"/>
    </source>
</evidence>
<keyword evidence="4 12" id="KW-0808">Transferase</keyword>
<dbReference type="AlphaFoldDB" id="A0AAC9PW81"/>
<keyword evidence="8 12" id="KW-0443">Lipid metabolism</keyword>
<evidence type="ECO:0000256" key="3">
    <source>
        <dbReference type="ARBA" id="ARBA00022516"/>
    </source>
</evidence>
<feature type="active site" evidence="12">
    <location>
        <position position="406"/>
    </location>
</feature>
<sequence length="486" mass="56397">MIEFLKNNWFVIIISINYLLAISAVITILFRNLNPTKTLTYIIVLVFFPFLGLLVYYLFGQEYRKNKIFNRKNVLNQKIIKSLNEDLEQNNKQLKELQDDFLEDKIRLAQLLQKSDKAPLTRCNSVEIIKNGENKFKRLFEDIKKAKHHLHIEYYIVKDDDIGTQLLNLLCEKAKEGLEVRLSVDDVGASISRKMKHQLKSAGVEFYSFMPVLFPKFTGRMNYRNHRKIAIIDGAIGYVGGINVADDYVNKPGKKLYWRDTHIRLEGEAVITLQVQFLTNWQFVSDSKIEDLSKEYFPNKKCKDTVAVQIAASGPDTDWSNIMDVIFFAITTADDYVYLTTPYFIPNDEIIMALQIASRSGIDVRLLIPDESDSIIAKHATNSYLQRLFNANIKVYRYTKGFIHAKTMVVDNVFSTIGTSNLDYRSFNINFEINAVIYDKDKSKELKSIFMEDLKDAIEMDPEEWKNRSKIQKLKEAYCKLWAPLL</sequence>
<dbReference type="EC" id="2.7.8.-" evidence="12 13"/>
<dbReference type="InterPro" id="IPR030874">
    <property type="entry name" value="Cardiolipin_synth_Firmi"/>
</dbReference>
<dbReference type="CDD" id="cd09112">
    <property type="entry name" value="PLDc_CLS_2"/>
    <property type="match status" value="1"/>
</dbReference>
<keyword evidence="17" id="KW-1185">Reference proteome</keyword>
<dbReference type="GO" id="GO:0005886">
    <property type="term" value="C:plasma membrane"/>
    <property type="evidence" value="ECO:0007669"/>
    <property type="project" value="UniProtKB-SubCell"/>
</dbReference>
<keyword evidence="11 12" id="KW-1208">Phospholipid metabolism</keyword>